<name>A0A9E9LWT7_9BURK</name>
<organism evidence="2 3">
    <name type="scientific">Oxalobacter vibrioformis</name>
    <dbReference type="NCBI Taxonomy" id="933080"/>
    <lineage>
        <taxon>Bacteria</taxon>
        <taxon>Pseudomonadati</taxon>
        <taxon>Pseudomonadota</taxon>
        <taxon>Betaproteobacteria</taxon>
        <taxon>Burkholderiales</taxon>
        <taxon>Oxalobacteraceae</taxon>
        <taxon>Oxalobacter</taxon>
    </lineage>
</organism>
<dbReference type="Proteomes" id="UP001156215">
    <property type="component" value="Chromosome"/>
</dbReference>
<protein>
    <recommendedName>
        <fullName evidence="4">TonB-dependent receptor</fullName>
    </recommendedName>
</protein>
<dbReference type="AlphaFoldDB" id="A0A9E9LWT7"/>
<evidence type="ECO:0008006" key="4">
    <source>
        <dbReference type="Google" id="ProtNLM"/>
    </source>
</evidence>
<evidence type="ECO:0000313" key="3">
    <source>
        <dbReference type="Proteomes" id="UP001156215"/>
    </source>
</evidence>
<keyword evidence="3" id="KW-1185">Reference proteome</keyword>
<dbReference type="KEGG" id="ovb:NB640_03420"/>
<evidence type="ECO:0000256" key="1">
    <source>
        <dbReference type="SAM" id="SignalP"/>
    </source>
</evidence>
<sequence length="75" mass="7912">MFFSSLSNPLPVSKPVLLVSVLAACLAAPAWAQSDTNEDPIPVVVTASRIEQSQKDAIPSTSVITSEMIEKKKGA</sequence>
<accession>A0A9E9LWT7</accession>
<evidence type="ECO:0000313" key="2">
    <source>
        <dbReference type="EMBL" id="WAW10716.1"/>
    </source>
</evidence>
<feature type="chain" id="PRO_5039309587" description="TonB-dependent receptor" evidence="1">
    <location>
        <begin position="33"/>
        <end position="75"/>
    </location>
</feature>
<dbReference type="RefSeq" id="WP_269309756.1">
    <property type="nucleotide sequence ID" value="NZ_CP098242.1"/>
</dbReference>
<feature type="signal peptide" evidence="1">
    <location>
        <begin position="1"/>
        <end position="32"/>
    </location>
</feature>
<proteinExistence type="predicted"/>
<dbReference type="SUPFAM" id="SSF56935">
    <property type="entry name" value="Porins"/>
    <property type="match status" value="1"/>
</dbReference>
<reference evidence="2" key="1">
    <citation type="journal article" date="2022" name="Front. Microbiol.">
        <title>New perspectives on an old grouping: The genomic and phenotypic variability of Oxalobacter formigenes and the implications for calcium oxalate stone prevention.</title>
        <authorList>
            <person name="Chmiel J.A."/>
            <person name="Carr C."/>
            <person name="Stuivenberg G.A."/>
            <person name="Venema R."/>
            <person name="Chanyi R.M."/>
            <person name="Al K.F."/>
            <person name="Giguere D."/>
            <person name="Say H."/>
            <person name="Akouris P.P."/>
            <person name="Dominguez Romero S.A."/>
            <person name="Kwong A."/>
            <person name="Tai V."/>
            <person name="Koval S.F."/>
            <person name="Razvi H."/>
            <person name="Bjazevic J."/>
            <person name="Burton J.P."/>
        </authorList>
    </citation>
    <scope>NUCLEOTIDE SEQUENCE</scope>
    <source>
        <strain evidence="2">WoOx3</strain>
    </source>
</reference>
<dbReference type="EMBL" id="CP098242">
    <property type="protein sequence ID" value="WAW10716.1"/>
    <property type="molecule type" value="Genomic_DNA"/>
</dbReference>
<keyword evidence="1" id="KW-0732">Signal</keyword>
<gene>
    <name evidence="2" type="ORF">NB640_03420</name>
</gene>